<feature type="domain" description="eCIS core" evidence="4">
    <location>
        <begin position="157"/>
        <end position="233"/>
    </location>
</feature>
<dbReference type="EMBL" id="CP053586">
    <property type="protein sequence ID" value="WNZ23627.1"/>
    <property type="molecule type" value="Genomic_DNA"/>
</dbReference>
<proteinExistence type="predicted"/>
<feature type="region of interest" description="Disordered" evidence="3">
    <location>
        <begin position="108"/>
        <end position="135"/>
    </location>
</feature>
<dbReference type="AlphaFoldDB" id="A0AA97AKH6"/>
<name>A0AA97AKH6_9CYAN</name>
<comment type="subcellular location">
    <subcellularLocation>
        <location evidence="1">Cytoplasm</location>
    </subcellularLocation>
</comment>
<feature type="region of interest" description="Disordered" evidence="3">
    <location>
        <begin position="1"/>
        <end position="26"/>
    </location>
</feature>
<dbReference type="PANTHER" id="PTHR31250">
    <property type="entry name" value="IQ DOMAIN-CONTAINING PROTEIN IQM3"/>
    <property type="match status" value="1"/>
</dbReference>
<dbReference type="RefSeq" id="WP_316435336.1">
    <property type="nucleotide sequence ID" value="NZ_CP053586.1"/>
</dbReference>
<feature type="compositionally biased region" description="Polar residues" evidence="3">
    <location>
        <begin position="1"/>
        <end position="20"/>
    </location>
</feature>
<dbReference type="InterPro" id="IPR044159">
    <property type="entry name" value="IQM"/>
</dbReference>
<dbReference type="PANTHER" id="PTHR31250:SF27">
    <property type="entry name" value="IQ DOMAIN-CONTAINING PROTEIN IQM5"/>
    <property type="match status" value="1"/>
</dbReference>
<evidence type="ECO:0000256" key="2">
    <source>
        <dbReference type="ARBA" id="ARBA00022490"/>
    </source>
</evidence>
<evidence type="ECO:0000256" key="3">
    <source>
        <dbReference type="SAM" id="MobiDB-lite"/>
    </source>
</evidence>
<evidence type="ECO:0000256" key="1">
    <source>
        <dbReference type="ARBA" id="ARBA00004496"/>
    </source>
</evidence>
<keyword evidence="2" id="KW-0963">Cytoplasm</keyword>
<dbReference type="InterPro" id="IPR025295">
    <property type="entry name" value="eCIS_core_dom"/>
</dbReference>
<evidence type="ECO:0000259" key="4">
    <source>
        <dbReference type="Pfam" id="PF13699"/>
    </source>
</evidence>
<feature type="compositionally biased region" description="Polar residues" evidence="3">
    <location>
        <begin position="110"/>
        <end position="135"/>
    </location>
</feature>
<feature type="region of interest" description="Disordered" evidence="3">
    <location>
        <begin position="38"/>
        <end position="58"/>
    </location>
</feature>
<reference evidence="5" key="1">
    <citation type="submission" date="2020-05" db="EMBL/GenBank/DDBJ databases">
        <authorList>
            <person name="Zhu T."/>
            <person name="Keshari N."/>
            <person name="Lu X."/>
        </authorList>
    </citation>
    <scope>NUCLEOTIDE SEQUENCE</scope>
    <source>
        <strain evidence="5">NK1-12</strain>
    </source>
</reference>
<dbReference type="Pfam" id="PF13699">
    <property type="entry name" value="eCIS_core"/>
    <property type="match status" value="1"/>
</dbReference>
<feature type="compositionally biased region" description="Polar residues" evidence="3">
    <location>
        <begin position="41"/>
        <end position="53"/>
    </location>
</feature>
<dbReference type="GO" id="GO:0005737">
    <property type="term" value="C:cytoplasm"/>
    <property type="evidence" value="ECO:0007669"/>
    <property type="project" value="UniProtKB-SubCell"/>
</dbReference>
<sequence>MRRQQLTPKQQSSVARQPQRATAPAKLATHLQLQAELGHQPVNQSLHPQQSSDLPKPLFRGLSQALGAELSSSGSLVQAKLTVGQADDRYEQEADQVAKQVMRQVHAPVGSSTEAGQSPQAQAENHSVQRQSDMSGTTLAPNVEASIQQARGGGQSLPHSLRDKFEPAMGADFSQVRVHTDGDSDQLNRMVQARAFTTGQDVFFRQGAYDPGSHRGQELIAHELTHVIQQNREVTQHQAASNRPISTGMGQKNSIQRVIGGVGASLQFDPVLYIQKLMKDDKKPIKDRYEQALDTANEHYENTGNVKFARLAAECAVQLKQYSLAAKFYKAAYKQERQPDDALKAARNYKEAKDLRKADIWYRVVRRGHWENRGEGKYGALPTAEGIKRVDHAIPATPAMVEEANRHLGRLGYGETFKYQEFLKLEGRMHQGQSLYEGDQKYKKEEKSAPDGKTIAAGLVAAWDDDITQGRLTNAGLQQKLRDLDIDRNQMGSYIVRYNRSNPERAALELKPGNGGITQGTPPTLFSTNNMHSVASGAKYAIFAMSRSGRIYATNHRISRVHHTSPLAGGDVAAAGEMVVQNGVLLCITNKSGHYAPNERHLVQVLQEVQSRFKVNLATVQLKFFDASKSVFWPGGAAQFLQDVQRGTFANQLQQLQQAKATNNNVDPNRWSPP</sequence>
<protein>
    <submittedName>
        <fullName evidence="5">DUF4157 domain-containing protein</fullName>
    </submittedName>
</protein>
<organism evidence="5">
    <name type="scientific">Leptolyngbya sp. NK1-12</name>
    <dbReference type="NCBI Taxonomy" id="2547451"/>
    <lineage>
        <taxon>Bacteria</taxon>
        <taxon>Bacillati</taxon>
        <taxon>Cyanobacteriota</taxon>
        <taxon>Cyanophyceae</taxon>
        <taxon>Leptolyngbyales</taxon>
        <taxon>Leptolyngbyaceae</taxon>
        <taxon>Leptolyngbya group</taxon>
        <taxon>Leptolyngbya</taxon>
    </lineage>
</organism>
<evidence type="ECO:0000313" key="5">
    <source>
        <dbReference type="EMBL" id="WNZ23627.1"/>
    </source>
</evidence>
<gene>
    <name evidence="5" type="ORF">HJG54_12700</name>
</gene>
<accession>A0AA97AKH6</accession>